<reference evidence="1" key="1">
    <citation type="submission" date="2021-03" db="EMBL/GenBank/DDBJ databases">
        <authorList>
            <person name="Bekaert M."/>
        </authorList>
    </citation>
    <scope>NUCLEOTIDE SEQUENCE</scope>
</reference>
<dbReference type="EMBL" id="CAJPWZ010000023">
    <property type="protein sequence ID" value="CAG2184742.1"/>
    <property type="molecule type" value="Genomic_DNA"/>
</dbReference>
<organism evidence="1 2">
    <name type="scientific">Mytilus edulis</name>
    <name type="common">Blue mussel</name>
    <dbReference type="NCBI Taxonomy" id="6550"/>
    <lineage>
        <taxon>Eukaryota</taxon>
        <taxon>Metazoa</taxon>
        <taxon>Spiralia</taxon>
        <taxon>Lophotrochozoa</taxon>
        <taxon>Mollusca</taxon>
        <taxon>Bivalvia</taxon>
        <taxon>Autobranchia</taxon>
        <taxon>Pteriomorphia</taxon>
        <taxon>Mytilida</taxon>
        <taxon>Mytiloidea</taxon>
        <taxon>Mytilidae</taxon>
        <taxon>Mytilinae</taxon>
        <taxon>Mytilus</taxon>
    </lineage>
</organism>
<dbReference type="Proteomes" id="UP000683360">
    <property type="component" value="Unassembled WGS sequence"/>
</dbReference>
<gene>
    <name evidence="1" type="ORF">MEDL_386</name>
</gene>
<sequence>MRLYPVNVYKGDYIHVYYIYNNGVPGQGDYLQCLLYITMVYQDKWRLYPWLMSTIYNNGAPGQGRLYPWLMSTIYNNGVPGQGDYSIHGQGDLPGLLYITRQGRLYPWLMSTIYNNGVQDKGDLSRFKDNTDVPGQWLSMSTIYNNDCLPGQGRLYPWLMSTIYNNGVPGQRRLYPWLMSTIYNNGVQDKETISMVHDL</sequence>
<dbReference type="AlphaFoldDB" id="A0A8S3PM58"/>
<proteinExistence type="predicted"/>
<evidence type="ECO:0000313" key="2">
    <source>
        <dbReference type="Proteomes" id="UP000683360"/>
    </source>
</evidence>
<comment type="caution">
    <text evidence="1">The sequence shown here is derived from an EMBL/GenBank/DDBJ whole genome shotgun (WGS) entry which is preliminary data.</text>
</comment>
<keyword evidence="2" id="KW-1185">Reference proteome</keyword>
<name>A0A8S3PM58_MYTED</name>
<protein>
    <submittedName>
        <fullName evidence="1">Uncharacterized protein</fullName>
    </submittedName>
</protein>
<accession>A0A8S3PM58</accession>
<evidence type="ECO:0000313" key="1">
    <source>
        <dbReference type="EMBL" id="CAG2184742.1"/>
    </source>
</evidence>